<evidence type="ECO:0000313" key="1">
    <source>
        <dbReference type="EMBL" id="TFY68048.1"/>
    </source>
</evidence>
<gene>
    <name evidence="1" type="ORF">EVG20_g3708</name>
</gene>
<accession>A0A4Y9Z297</accession>
<reference evidence="1 2" key="1">
    <citation type="submission" date="2019-02" db="EMBL/GenBank/DDBJ databases">
        <title>Genome sequencing of the rare red list fungi Dentipellis fragilis.</title>
        <authorList>
            <person name="Buettner E."/>
            <person name="Kellner H."/>
        </authorList>
    </citation>
    <scope>NUCLEOTIDE SEQUENCE [LARGE SCALE GENOMIC DNA]</scope>
    <source>
        <strain evidence="1 2">DSM 105465</strain>
    </source>
</reference>
<comment type="caution">
    <text evidence="1">The sequence shown here is derived from an EMBL/GenBank/DDBJ whole genome shotgun (WGS) entry which is preliminary data.</text>
</comment>
<protein>
    <submittedName>
        <fullName evidence="1">Uncharacterized protein</fullName>
    </submittedName>
</protein>
<dbReference type="Proteomes" id="UP000298327">
    <property type="component" value="Unassembled WGS sequence"/>
</dbReference>
<evidence type="ECO:0000313" key="2">
    <source>
        <dbReference type="Proteomes" id="UP000298327"/>
    </source>
</evidence>
<sequence length="97" mass="10892">MHVHRIWDGKDRNRLGQERYHPVLSGRERAKLRDMGLLAPCTPPSRIGSHDIANADARRAEDIDMHGYALASADQHGASRIVASAQHANWTYRPGTR</sequence>
<organism evidence="1 2">
    <name type="scientific">Dentipellis fragilis</name>
    <dbReference type="NCBI Taxonomy" id="205917"/>
    <lineage>
        <taxon>Eukaryota</taxon>
        <taxon>Fungi</taxon>
        <taxon>Dikarya</taxon>
        <taxon>Basidiomycota</taxon>
        <taxon>Agaricomycotina</taxon>
        <taxon>Agaricomycetes</taxon>
        <taxon>Russulales</taxon>
        <taxon>Hericiaceae</taxon>
        <taxon>Dentipellis</taxon>
    </lineage>
</organism>
<dbReference type="EMBL" id="SEOQ01000173">
    <property type="protein sequence ID" value="TFY68048.1"/>
    <property type="molecule type" value="Genomic_DNA"/>
</dbReference>
<name>A0A4Y9Z297_9AGAM</name>
<keyword evidence="2" id="KW-1185">Reference proteome</keyword>
<proteinExistence type="predicted"/>
<dbReference type="AlphaFoldDB" id="A0A4Y9Z297"/>